<accession>A0ABU3PBU5</accession>
<evidence type="ECO:0000259" key="3">
    <source>
        <dbReference type="Pfam" id="PF00497"/>
    </source>
</evidence>
<dbReference type="Gene3D" id="3.40.190.10">
    <property type="entry name" value="Periplasmic binding protein-like II"/>
    <property type="match status" value="2"/>
</dbReference>
<keyword evidence="1 2" id="KW-0732">Signal</keyword>
<feature type="signal peptide" evidence="2">
    <location>
        <begin position="1"/>
        <end position="25"/>
    </location>
</feature>
<gene>
    <name evidence="4" type="ORF">RQP53_12240</name>
</gene>
<evidence type="ECO:0000313" key="5">
    <source>
        <dbReference type="Proteomes" id="UP001246372"/>
    </source>
</evidence>
<keyword evidence="5" id="KW-1185">Reference proteome</keyword>
<sequence length="255" mass="28575">MVTSFRARRGHCLLALLLHVGASMAATDLLVVGTSFPQLFMAGANGRIEGMAIELLEQLAASQQLHLRYELLPWARAQLMVERGEADVLVGPYRTPEREQRFLFSQQAFYEDELIFYARRGRCGQWQGRLEELQPGSVAQVQGWAYGEAFEQARARLKPTVVRDLDVGAKMLALGRIQLLASNERNTRPVLQSLGLSTQLEPCAQPLGLLQGHFAFPRTAHGEALRQQFDAGLRRLGSGTLLRELAQRWQVRIPD</sequence>
<evidence type="ECO:0000313" key="4">
    <source>
        <dbReference type="EMBL" id="MDT9000036.1"/>
    </source>
</evidence>
<feature type="domain" description="Solute-binding protein family 3/N-terminal" evidence="3">
    <location>
        <begin position="34"/>
        <end position="249"/>
    </location>
</feature>
<dbReference type="Pfam" id="PF00497">
    <property type="entry name" value="SBP_bac_3"/>
    <property type="match status" value="1"/>
</dbReference>
<feature type="chain" id="PRO_5046707757" evidence="2">
    <location>
        <begin position="26"/>
        <end position="255"/>
    </location>
</feature>
<protein>
    <submittedName>
        <fullName evidence="4">Transporter substrate-binding domain-containing protein</fullName>
    </submittedName>
</protein>
<evidence type="ECO:0000256" key="1">
    <source>
        <dbReference type="ARBA" id="ARBA00022729"/>
    </source>
</evidence>
<dbReference type="EMBL" id="JAVXZY010000004">
    <property type="protein sequence ID" value="MDT9000036.1"/>
    <property type="molecule type" value="Genomic_DNA"/>
</dbReference>
<dbReference type="PANTHER" id="PTHR35936">
    <property type="entry name" value="MEMBRANE-BOUND LYTIC MUREIN TRANSGLYCOSYLASE F"/>
    <property type="match status" value="1"/>
</dbReference>
<dbReference type="PANTHER" id="PTHR35936:SF25">
    <property type="entry name" value="ABC TRANSPORTER SUBSTRATE-BINDING PROTEIN"/>
    <property type="match status" value="1"/>
</dbReference>
<organism evidence="4 5">
    <name type="scientific">Roseateles aquae</name>
    <dbReference type="NCBI Taxonomy" id="3077235"/>
    <lineage>
        <taxon>Bacteria</taxon>
        <taxon>Pseudomonadati</taxon>
        <taxon>Pseudomonadota</taxon>
        <taxon>Betaproteobacteria</taxon>
        <taxon>Burkholderiales</taxon>
        <taxon>Sphaerotilaceae</taxon>
        <taxon>Roseateles</taxon>
    </lineage>
</organism>
<dbReference type="Proteomes" id="UP001246372">
    <property type="component" value="Unassembled WGS sequence"/>
</dbReference>
<name>A0ABU3PBU5_9BURK</name>
<dbReference type="RefSeq" id="WP_315650582.1">
    <property type="nucleotide sequence ID" value="NZ_JAVXZY010000004.1"/>
</dbReference>
<dbReference type="SUPFAM" id="SSF53850">
    <property type="entry name" value="Periplasmic binding protein-like II"/>
    <property type="match status" value="1"/>
</dbReference>
<evidence type="ECO:0000256" key="2">
    <source>
        <dbReference type="SAM" id="SignalP"/>
    </source>
</evidence>
<reference evidence="4" key="1">
    <citation type="submission" date="2023-09" db="EMBL/GenBank/DDBJ databases">
        <title>Paucibacter sp. APW11 Genome sequencing and assembly.</title>
        <authorList>
            <person name="Kim I."/>
        </authorList>
    </citation>
    <scope>NUCLEOTIDE SEQUENCE</scope>
    <source>
        <strain evidence="4">APW11</strain>
    </source>
</reference>
<comment type="caution">
    <text evidence="4">The sequence shown here is derived from an EMBL/GenBank/DDBJ whole genome shotgun (WGS) entry which is preliminary data.</text>
</comment>
<dbReference type="InterPro" id="IPR001638">
    <property type="entry name" value="Solute-binding_3/MltF_N"/>
</dbReference>
<proteinExistence type="predicted"/>